<dbReference type="GO" id="GO:0005525">
    <property type="term" value="F:GTP binding"/>
    <property type="evidence" value="ECO:0007669"/>
    <property type="project" value="InterPro"/>
</dbReference>
<feature type="domain" description="GED" evidence="5">
    <location>
        <begin position="616"/>
        <end position="711"/>
    </location>
</feature>
<dbReference type="InterPro" id="IPR001401">
    <property type="entry name" value="Dynamin_GTPase"/>
</dbReference>
<dbReference type="InterPro" id="IPR027417">
    <property type="entry name" value="P-loop_NTPase"/>
</dbReference>
<organism evidence="7 8">
    <name type="scientific">Fonsecaea nubica</name>
    <dbReference type="NCBI Taxonomy" id="856822"/>
    <lineage>
        <taxon>Eukaryota</taxon>
        <taxon>Fungi</taxon>
        <taxon>Dikarya</taxon>
        <taxon>Ascomycota</taxon>
        <taxon>Pezizomycotina</taxon>
        <taxon>Eurotiomycetes</taxon>
        <taxon>Chaetothyriomycetidae</taxon>
        <taxon>Chaetothyriales</taxon>
        <taxon>Herpotrichiellaceae</taxon>
        <taxon>Fonsecaea</taxon>
    </lineage>
</organism>
<evidence type="ECO:0000256" key="2">
    <source>
        <dbReference type="ARBA" id="ARBA00023134"/>
    </source>
</evidence>
<dbReference type="Pfam" id="PF01031">
    <property type="entry name" value="Dynamin_M"/>
    <property type="match status" value="1"/>
</dbReference>
<protein>
    <recommendedName>
        <fullName evidence="9">GED domain-containing protein</fullName>
    </recommendedName>
</protein>
<feature type="region of interest" description="Disordered" evidence="4">
    <location>
        <begin position="1"/>
        <end position="20"/>
    </location>
</feature>
<evidence type="ECO:0000313" key="7">
    <source>
        <dbReference type="EMBL" id="OAL31723.1"/>
    </source>
</evidence>
<evidence type="ECO:0000256" key="1">
    <source>
        <dbReference type="ARBA" id="ARBA00022741"/>
    </source>
</evidence>
<keyword evidence="3" id="KW-0175">Coiled coil</keyword>
<dbReference type="SMART" id="SM00053">
    <property type="entry name" value="DYNc"/>
    <property type="match status" value="1"/>
</dbReference>
<evidence type="ECO:0008006" key="9">
    <source>
        <dbReference type="Google" id="ProtNLM"/>
    </source>
</evidence>
<keyword evidence="1" id="KW-0547">Nucleotide-binding</keyword>
<dbReference type="GO" id="GO:0016559">
    <property type="term" value="P:peroxisome fission"/>
    <property type="evidence" value="ECO:0007669"/>
    <property type="project" value="TreeGrafter"/>
</dbReference>
<dbReference type="FunFam" id="3.40.50.300:FF:001425">
    <property type="entry name" value="Dynamin GTPase, putative"/>
    <property type="match status" value="1"/>
</dbReference>
<dbReference type="GO" id="GO:0005739">
    <property type="term" value="C:mitochondrion"/>
    <property type="evidence" value="ECO:0007669"/>
    <property type="project" value="TreeGrafter"/>
</dbReference>
<evidence type="ECO:0000259" key="5">
    <source>
        <dbReference type="PROSITE" id="PS51388"/>
    </source>
</evidence>
<dbReference type="GO" id="GO:0006897">
    <property type="term" value="P:endocytosis"/>
    <property type="evidence" value="ECO:0007669"/>
    <property type="project" value="TreeGrafter"/>
</dbReference>
<dbReference type="AlphaFoldDB" id="A0A178CRB7"/>
<proteinExistence type="predicted"/>
<feature type="coiled-coil region" evidence="3">
    <location>
        <begin position="331"/>
        <end position="358"/>
    </location>
</feature>
<dbReference type="GO" id="GO:0008017">
    <property type="term" value="F:microtubule binding"/>
    <property type="evidence" value="ECO:0007669"/>
    <property type="project" value="TreeGrafter"/>
</dbReference>
<dbReference type="PROSITE" id="PS51388">
    <property type="entry name" value="GED"/>
    <property type="match status" value="1"/>
</dbReference>
<sequence>MANKVDDSSENNDPLAPLVPLQSKDHEAILNVIDQLRSEGIGEYVGLPQLIVCGDQSSGKSSVLEAISGLSFPAKDNVCTRFATELILRRSPNVGITASIHADEKRTPAEKTRIESFKSSTVELGQFGSIVRQAEKHIGIGQDGHLFSKDVLRVEVLGPGLPHLTLVDLPGLYHAPDESQTAEGVDFVESLVLSYLRNKRSVILAVISAKSDIALQKITAFTRRFDRRGNRTMGIITKPDTLDIGSDMERSFYDLAMNTRLRFRLGWHVLKNRLPKEQHFSLQQRDESEAKFLSAGIWAQMPRPLVGINTLRPRLSTVLKDHIISQLPGLIEEVQQSCKNAESRLQRLGKARQTLSEQRLYLIDSSDRFTTLIGNAVDGNYSSRFFGDPMQEGNYERRLRAKVQNRLSEFSQDMEEIGMQRNIIDDEKAIDIEEIQIHRSDLVTEVQELMRRSRGRELPGTYNPLIIGDLFYMQSKPWESIVTRCIDGLLGDVHKATMPMLRETLDETSMKRLLEYVIEPGLEKIEEALRGKTTELLNPQQMGHPITYNHYFTESVQQAREEHMRRDLKKRLKKFFGKEYPSGVSATWTQKYNFSMDDLINELTTQTEANMERFAASEAIDCMLAYYKASDCVARKKFVDDFSVLAVEKCLLERLTVIFCPRTVSLLADQTVKTIAEEDAGSRVERERLEQRLAILSSGLSQLQRLDRHNTSVQSPSDEDSHEDSRSEMEEFANDENELVDVVESHGTTSPAG</sequence>
<dbReference type="InterPro" id="IPR000375">
    <property type="entry name" value="Dynamin_stalk"/>
</dbReference>
<keyword evidence="2" id="KW-0342">GTP-binding</keyword>
<dbReference type="GO" id="GO:0000266">
    <property type="term" value="P:mitochondrial fission"/>
    <property type="evidence" value="ECO:0007669"/>
    <property type="project" value="TreeGrafter"/>
</dbReference>
<feature type="compositionally biased region" description="Acidic residues" evidence="4">
    <location>
        <begin position="730"/>
        <end position="741"/>
    </location>
</feature>
<dbReference type="InterPro" id="IPR045063">
    <property type="entry name" value="Dynamin_N"/>
</dbReference>
<dbReference type="CDD" id="cd08771">
    <property type="entry name" value="DLP_1"/>
    <property type="match status" value="1"/>
</dbReference>
<reference evidence="7 8" key="1">
    <citation type="submission" date="2016-03" db="EMBL/GenBank/DDBJ databases">
        <title>The draft genome sequence of Fonsecaea nubica causative agent of cutaneous subcutaneous infection in human host.</title>
        <authorList>
            <person name="Costa F."/>
            <person name="Sybren D.H."/>
            <person name="Raittz R.T."/>
            <person name="Weiss V.A."/>
            <person name="Leao A.C."/>
            <person name="Gomes R."/>
            <person name="De Souza E.M."/>
            <person name="Pedrosa F.O."/>
            <person name="Steffens M.B."/>
            <person name="Bombassaro A."/>
            <person name="Tadra-Sfeir M.Z."/>
            <person name="Moreno L.F."/>
            <person name="Najafzadeh M.J."/>
            <person name="Felipe M.S."/>
            <person name="Teixeira M."/>
            <person name="Sun J."/>
            <person name="Xi L."/>
            <person name="Castro M.A."/>
            <person name="Vicente V.A."/>
        </authorList>
    </citation>
    <scope>NUCLEOTIDE SEQUENCE [LARGE SCALE GENOMIC DNA]</scope>
    <source>
        <strain evidence="7 8">CBS 269.64</strain>
    </source>
</reference>
<name>A0A178CRB7_9EURO</name>
<dbReference type="Pfam" id="PF00350">
    <property type="entry name" value="Dynamin_N"/>
    <property type="match status" value="1"/>
</dbReference>
<dbReference type="PANTHER" id="PTHR11566">
    <property type="entry name" value="DYNAMIN"/>
    <property type="match status" value="1"/>
</dbReference>
<dbReference type="SUPFAM" id="SSF52540">
    <property type="entry name" value="P-loop containing nucleoside triphosphate hydrolases"/>
    <property type="match status" value="1"/>
</dbReference>
<dbReference type="InterPro" id="IPR030381">
    <property type="entry name" value="G_DYNAMIN_dom"/>
</dbReference>
<dbReference type="GO" id="GO:0003924">
    <property type="term" value="F:GTPase activity"/>
    <property type="evidence" value="ECO:0007669"/>
    <property type="project" value="InterPro"/>
</dbReference>
<dbReference type="Proteomes" id="UP000185904">
    <property type="component" value="Unassembled WGS sequence"/>
</dbReference>
<dbReference type="InterPro" id="IPR022812">
    <property type="entry name" value="Dynamin"/>
</dbReference>
<evidence type="ECO:0000256" key="4">
    <source>
        <dbReference type="SAM" id="MobiDB-lite"/>
    </source>
</evidence>
<dbReference type="PROSITE" id="PS51718">
    <property type="entry name" value="G_DYNAMIN_2"/>
    <property type="match status" value="1"/>
</dbReference>
<dbReference type="InterPro" id="IPR020850">
    <property type="entry name" value="GED_dom"/>
</dbReference>
<dbReference type="GeneID" id="34591524"/>
<dbReference type="GO" id="GO:0048312">
    <property type="term" value="P:intracellular distribution of mitochondria"/>
    <property type="evidence" value="ECO:0007669"/>
    <property type="project" value="TreeGrafter"/>
</dbReference>
<dbReference type="Gene3D" id="3.40.50.300">
    <property type="entry name" value="P-loop containing nucleotide triphosphate hydrolases"/>
    <property type="match status" value="1"/>
</dbReference>
<feature type="region of interest" description="Disordered" evidence="4">
    <location>
        <begin position="706"/>
        <end position="753"/>
    </location>
</feature>
<dbReference type="EMBL" id="LVCJ01000061">
    <property type="protein sequence ID" value="OAL31723.1"/>
    <property type="molecule type" value="Genomic_DNA"/>
</dbReference>
<evidence type="ECO:0000259" key="6">
    <source>
        <dbReference type="PROSITE" id="PS51718"/>
    </source>
</evidence>
<evidence type="ECO:0000313" key="8">
    <source>
        <dbReference type="Proteomes" id="UP000185904"/>
    </source>
</evidence>
<comment type="caution">
    <text evidence="7">The sequence shown here is derived from an EMBL/GenBank/DDBJ whole genome shotgun (WGS) entry which is preliminary data.</text>
</comment>
<dbReference type="GO" id="GO:0016020">
    <property type="term" value="C:membrane"/>
    <property type="evidence" value="ECO:0007669"/>
    <property type="project" value="TreeGrafter"/>
</dbReference>
<dbReference type="PANTHER" id="PTHR11566:SF149">
    <property type="entry name" value="GTPASE, PUTATIVE (AFU_ORTHOLOGUE AFUA_6G11890)-RELATED"/>
    <property type="match status" value="1"/>
</dbReference>
<dbReference type="PRINTS" id="PR00195">
    <property type="entry name" value="DYNAMIN"/>
</dbReference>
<gene>
    <name evidence="7" type="ORF">AYO20_08116</name>
</gene>
<dbReference type="RefSeq" id="XP_022497653.1">
    <property type="nucleotide sequence ID" value="XM_022646397.1"/>
</dbReference>
<feature type="domain" description="Dynamin-type G" evidence="6">
    <location>
        <begin position="44"/>
        <end position="328"/>
    </location>
</feature>
<keyword evidence="8" id="KW-1185">Reference proteome</keyword>
<evidence type="ECO:0000256" key="3">
    <source>
        <dbReference type="SAM" id="Coils"/>
    </source>
</evidence>
<dbReference type="OrthoDB" id="415706at2759"/>
<accession>A0A178CRB7</accession>
<dbReference type="GO" id="GO:0005874">
    <property type="term" value="C:microtubule"/>
    <property type="evidence" value="ECO:0007669"/>
    <property type="project" value="TreeGrafter"/>
</dbReference>